<dbReference type="PANTHER" id="PTHR43004">
    <property type="entry name" value="TRK SYSTEM POTASSIUM UPTAKE PROTEIN"/>
    <property type="match status" value="1"/>
</dbReference>
<keyword evidence="3" id="KW-0274">FAD</keyword>
<evidence type="ECO:0000256" key="2">
    <source>
        <dbReference type="ARBA" id="ARBA00022630"/>
    </source>
</evidence>
<dbReference type="Gene3D" id="3.30.70.2450">
    <property type="match status" value="1"/>
</dbReference>
<dbReference type="RefSeq" id="WP_068900626.1">
    <property type="nucleotide sequence ID" value="NZ_BDCX01000013.1"/>
</dbReference>
<dbReference type="Proteomes" id="UP000077701">
    <property type="component" value="Unassembled WGS sequence"/>
</dbReference>
<dbReference type="STRING" id="161355.PS9374_04975"/>
<dbReference type="GO" id="GO:0071949">
    <property type="term" value="F:FAD binding"/>
    <property type="evidence" value="ECO:0007669"/>
    <property type="project" value="InterPro"/>
</dbReference>
<accession>A0A171DKE9</accession>
<dbReference type="AlphaFoldDB" id="A0A171DKE9"/>
<reference evidence="7" key="2">
    <citation type="submission" date="2016-04" db="EMBL/GenBank/DDBJ databases">
        <title>Planomonospora sphaerica JCM9374 whole genome shotgun sequence.</title>
        <authorList>
            <person name="Suzuki T."/>
            <person name="Dohra H."/>
            <person name="Kodani S."/>
        </authorList>
    </citation>
    <scope>NUCLEOTIDE SEQUENCE [LARGE SCALE GENOMIC DNA]</scope>
    <source>
        <strain evidence="7">JCM 9374</strain>
    </source>
</reference>
<dbReference type="Gene3D" id="3.40.30.120">
    <property type="match status" value="1"/>
</dbReference>
<dbReference type="SUPFAM" id="SSF51905">
    <property type="entry name" value="FAD/NAD(P)-binding domain"/>
    <property type="match status" value="1"/>
</dbReference>
<dbReference type="GO" id="GO:0016709">
    <property type="term" value="F:oxidoreductase activity, acting on paired donors, with incorporation or reduction of molecular oxygen, NAD(P)H as one donor, and incorporation of one atom of oxygen"/>
    <property type="evidence" value="ECO:0007669"/>
    <property type="project" value="UniProtKB-ARBA"/>
</dbReference>
<organism evidence="6 7">
    <name type="scientific">Planomonospora sphaerica</name>
    <dbReference type="NCBI Taxonomy" id="161355"/>
    <lineage>
        <taxon>Bacteria</taxon>
        <taxon>Bacillati</taxon>
        <taxon>Actinomycetota</taxon>
        <taxon>Actinomycetes</taxon>
        <taxon>Streptosporangiales</taxon>
        <taxon>Streptosporangiaceae</taxon>
        <taxon>Planomonospora</taxon>
    </lineage>
</organism>
<feature type="compositionally biased region" description="Basic and acidic residues" evidence="4">
    <location>
        <begin position="516"/>
        <end position="529"/>
    </location>
</feature>
<name>A0A171DKE9_9ACTN</name>
<reference evidence="6 7" key="1">
    <citation type="journal article" date="2016" name="Genome Announc.">
        <title>Draft Genome Sequence of Planomonospora sphaerica JCM9374, a Rare Actinomycete.</title>
        <authorList>
            <person name="Dohra H."/>
            <person name="Suzuki T."/>
            <person name="Inoue Y."/>
            <person name="Kodani S."/>
        </authorList>
    </citation>
    <scope>NUCLEOTIDE SEQUENCE [LARGE SCALE GENOMIC DNA]</scope>
    <source>
        <strain evidence="6 7">JCM 9374</strain>
    </source>
</reference>
<dbReference type="InterPro" id="IPR036188">
    <property type="entry name" value="FAD/NAD-bd_sf"/>
</dbReference>
<feature type="region of interest" description="Disordered" evidence="4">
    <location>
        <begin position="516"/>
        <end position="537"/>
    </location>
</feature>
<sequence length="537" mass="57678">MTDVLVIGAGPTGLTLAAELARHGLAPRVVERAPEPPPTSRALVVQPRTLEVFDDMGVAAEALAEGREVDAFTAVFPGPRPVRLRFDADLSGSPELDTAYPRPLMLPQDRTESLLTRHLAGLGVEVERGVALESYRQTGDGGGVVALLRHADRRVERAAARWIAGCDGAHSTVREQAGVAFEGVTYGREFIMADARLDWELPDGELYLFPGGGPLFEDSGILAAWSMPGERRFRVFGDVPPGHGDPALADFQRLLDERLPVPARIIEANWVSRYRLHRRGVRRYRSGQAFLAGDAAHIHSPAGGQGMNTGVQDAYNLAWKLALAVAGAPDGLLDTYHAERHPVGAALLRTTDRAFGLAVAASATARFVRRHLLRHLAPAVLERPSARRALVGAISQLRIGYPGSPICGQAGRWHGGPGPGGRAWDAPVLGEGVHRLHEMLRGTHHTALLFTAGSPAEPLLRAARELEGRYGPRLVARVVAPDGTGDLSDPDGLLHRRYAAEPGSVYVIRPDRHVGYRGRDPRDAADDLGVRLGGPPG</sequence>
<evidence type="ECO:0000256" key="3">
    <source>
        <dbReference type="ARBA" id="ARBA00022827"/>
    </source>
</evidence>
<dbReference type="EMBL" id="BDCX01000013">
    <property type="protein sequence ID" value="GAT69300.1"/>
    <property type="molecule type" value="Genomic_DNA"/>
</dbReference>
<dbReference type="PRINTS" id="PR00420">
    <property type="entry name" value="RNGMNOXGNASE"/>
</dbReference>
<comment type="caution">
    <text evidence="6">The sequence shown here is derived from an EMBL/GenBank/DDBJ whole genome shotgun (WGS) entry which is preliminary data.</text>
</comment>
<evidence type="ECO:0000313" key="7">
    <source>
        <dbReference type="Proteomes" id="UP000077701"/>
    </source>
</evidence>
<evidence type="ECO:0000313" key="6">
    <source>
        <dbReference type="EMBL" id="GAT69300.1"/>
    </source>
</evidence>
<dbReference type="Gene3D" id="3.50.50.60">
    <property type="entry name" value="FAD/NAD(P)-binding domain"/>
    <property type="match status" value="1"/>
</dbReference>
<keyword evidence="2" id="KW-0285">Flavoprotein</keyword>
<evidence type="ECO:0000256" key="1">
    <source>
        <dbReference type="ARBA" id="ARBA00001974"/>
    </source>
</evidence>
<dbReference type="Pfam" id="PF01494">
    <property type="entry name" value="FAD_binding_3"/>
    <property type="match status" value="1"/>
</dbReference>
<evidence type="ECO:0000259" key="5">
    <source>
        <dbReference type="Pfam" id="PF01494"/>
    </source>
</evidence>
<proteinExistence type="predicted"/>
<dbReference type="PANTHER" id="PTHR43004:SF19">
    <property type="entry name" value="BINDING MONOOXYGENASE, PUTATIVE (JCVI)-RELATED"/>
    <property type="match status" value="1"/>
</dbReference>
<dbReference type="InterPro" id="IPR002938">
    <property type="entry name" value="FAD-bd"/>
</dbReference>
<keyword evidence="7" id="KW-1185">Reference proteome</keyword>
<feature type="domain" description="FAD-binding" evidence="5">
    <location>
        <begin position="2"/>
        <end position="350"/>
    </location>
</feature>
<dbReference type="InterPro" id="IPR050641">
    <property type="entry name" value="RIFMO-like"/>
</dbReference>
<comment type="cofactor">
    <cofactor evidence="1">
        <name>FAD</name>
        <dbReference type="ChEBI" id="CHEBI:57692"/>
    </cofactor>
</comment>
<gene>
    <name evidence="6" type="ORF">PS9374_04975</name>
</gene>
<protein>
    <submittedName>
        <fullName evidence="6">2-polyprenyl-6-methoxyphenol hydroxylase</fullName>
    </submittedName>
</protein>
<evidence type="ECO:0000256" key="4">
    <source>
        <dbReference type="SAM" id="MobiDB-lite"/>
    </source>
</evidence>